<evidence type="ECO:0000313" key="2">
    <source>
        <dbReference type="Proteomes" id="UP000185494"/>
    </source>
</evidence>
<dbReference type="STRING" id="257708.RGI145_08590"/>
<dbReference type="KEGG" id="rgi:RGI145_08590"/>
<reference evidence="1 2" key="1">
    <citation type="submission" date="2016-05" db="EMBL/GenBank/DDBJ databases">
        <title>Complete Genome and Methylome Analysis of Psychrotrophic Bacterial Isolates from Antarctic Lake Untersee.</title>
        <authorList>
            <person name="Fomenkov A."/>
            <person name="Akimov V.N."/>
            <person name="Vasilyeva L.V."/>
            <person name="Andersen D."/>
            <person name="Vincze T."/>
            <person name="Roberts R.J."/>
        </authorList>
    </citation>
    <scope>NUCLEOTIDE SEQUENCE [LARGE SCALE GENOMIC DNA]</scope>
    <source>
        <strain evidence="1 2">U14-5</strain>
    </source>
</reference>
<dbReference type="AlphaFoldDB" id="A0A1L7AEC5"/>
<dbReference type="EMBL" id="CP015583">
    <property type="protein sequence ID" value="APT57144.1"/>
    <property type="molecule type" value="Genomic_DNA"/>
</dbReference>
<dbReference type="Proteomes" id="UP000185494">
    <property type="component" value="Chromosome 1"/>
</dbReference>
<name>A0A1L7AEC5_9PROT</name>
<accession>A0A1L7AEC5</accession>
<protein>
    <submittedName>
        <fullName evidence="1">Uncharacterized protein</fullName>
    </submittedName>
</protein>
<evidence type="ECO:0000313" key="1">
    <source>
        <dbReference type="EMBL" id="APT57144.1"/>
    </source>
</evidence>
<proteinExistence type="predicted"/>
<gene>
    <name evidence="1" type="ORF">RGI145_08590</name>
</gene>
<organism evidence="1 2">
    <name type="scientific">Roseomonas gilardii</name>
    <dbReference type="NCBI Taxonomy" id="257708"/>
    <lineage>
        <taxon>Bacteria</taxon>
        <taxon>Pseudomonadati</taxon>
        <taxon>Pseudomonadota</taxon>
        <taxon>Alphaproteobacteria</taxon>
        <taxon>Acetobacterales</taxon>
        <taxon>Roseomonadaceae</taxon>
        <taxon>Roseomonas</taxon>
    </lineage>
</organism>
<dbReference type="RefSeq" id="WP_075798038.1">
    <property type="nucleotide sequence ID" value="NZ_CP015583.1"/>
</dbReference>
<sequence>MGAYPKAFEPDLSTLPAVVDRRGGADIVTRYFFPVSPRTLERWPLAGRRVNGKLVFATADLIAHARAVLAAAPAIRGGHSHANQSQQAA</sequence>